<dbReference type="Gene3D" id="3.90.1640.30">
    <property type="match status" value="1"/>
</dbReference>
<evidence type="ECO:0000313" key="3">
    <source>
        <dbReference type="EMBL" id="RLE52354.1"/>
    </source>
</evidence>
<feature type="domain" description="DHH-CID" evidence="2">
    <location>
        <begin position="206"/>
        <end position="289"/>
    </location>
</feature>
<protein>
    <submittedName>
        <fullName evidence="3">Recombinase RecJ</fullName>
    </submittedName>
</protein>
<evidence type="ECO:0000313" key="4">
    <source>
        <dbReference type="Proteomes" id="UP000268446"/>
    </source>
</evidence>
<dbReference type="GO" id="GO:0003676">
    <property type="term" value="F:nucleic acid binding"/>
    <property type="evidence" value="ECO:0007669"/>
    <property type="project" value="InterPro"/>
</dbReference>
<dbReference type="InterPro" id="IPR051673">
    <property type="entry name" value="SSDNA_exonuclease_RecJ"/>
</dbReference>
<sequence>MNFNNDDNSVSEFKEKVGEAAERILSWVEEDLPITVISHLDADGLAAAGIVGAMLERLKASFKIRIVKQLDEESLRELSSEANVPIIFADLGSGQKDLILSILPDSSVVILDHHQPLDLEVPGAVEVNPHYFGIDGAKHISSAGVAYFVAKAVSSDNVDLSPVAIVGALGDRQDCGKRRNLIGLNESIVVDASEANLVEVKFGLRLFGFESRPVVKSLEYTIDPLIPGLSGDFNACMNFLKRIGIPPADEDGNLRRMSDLTSQELRSLMVNLVKYMLSKGIESKEAESIMGTIYVLPRELPGSPLRDAREFASLLNACGRLGSPSIGVAVCMGRRGLILEKAEDLAAEYRRVLLKYVNWLTRNLDKVRRTQYLQVIYGGDVVDDRLVGTLMSIALSSRILSPKKVAVALASSSEDKIKVSVRADRKLVEKGLNLGLAIREAASAVGGTGGGHDVAAGAQIPAGSEEDFIRILDELIGKQLSGG</sequence>
<evidence type="ECO:0000259" key="2">
    <source>
        <dbReference type="Pfam" id="PF21763"/>
    </source>
</evidence>
<reference evidence="3 4" key="1">
    <citation type="submission" date="2018-06" db="EMBL/GenBank/DDBJ databases">
        <title>Extensive metabolic versatility and redundancy in microbially diverse, dynamic hydrothermal sediments.</title>
        <authorList>
            <person name="Dombrowski N."/>
            <person name="Teske A."/>
            <person name="Baker B.J."/>
        </authorList>
    </citation>
    <scope>NUCLEOTIDE SEQUENCE [LARGE SCALE GENOMIC DNA]</scope>
    <source>
        <strain evidence="3">B29_G17</strain>
    </source>
</reference>
<accession>A0A497EY81</accession>
<dbReference type="InterPro" id="IPR048515">
    <property type="entry name" value="DHH_CID"/>
</dbReference>
<dbReference type="PANTHER" id="PTHR30255">
    <property type="entry name" value="SINGLE-STRANDED-DNA-SPECIFIC EXONUCLEASE RECJ"/>
    <property type="match status" value="1"/>
</dbReference>
<dbReference type="EMBL" id="QMQZ01000002">
    <property type="protein sequence ID" value="RLE52354.1"/>
    <property type="molecule type" value="Genomic_DNA"/>
</dbReference>
<dbReference type="Gene3D" id="3.10.310.40">
    <property type="match status" value="1"/>
</dbReference>
<comment type="caution">
    <text evidence="3">The sequence shown here is derived from an EMBL/GenBank/DDBJ whole genome shotgun (WGS) entry which is preliminary data.</text>
</comment>
<organism evidence="3 4">
    <name type="scientific">Thermoproteota archaeon</name>
    <dbReference type="NCBI Taxonomy" id="2056631"/>
    <lineage>
        <taxon>Archaea</taxon>
        <taxon>Thermoproteota</taxon>
    </lineage>
</organism>
<dbReference type="AlphaFoldDB" id="A0A497EY81"/>
<proteinExistence type="predicted"/>
<dbReference type="InterPro" id="IPR003156">
    <property type="entry name" value="DHHA1_dom"/>
</dbReference>
<dbReference type="InterPro" id="IPR038763">
    <property type="entry name" value="DHH_sf"/>
</dbReference>
<name>A0A497EY81_9CREN</name>
<evidence type="ECO:0000259" key="1">
    <source>
        <dbReference type="Pfam" id="PF02272"/>
    </source>
</evidence>
<dbReference type="PANTHER" id="PTHR30255:SF2">
    <property type="entry name" value="SINGLE-STRANDED-DNA-SPECIFIC EXONUCLEASE RECJ"/>
    <property type="match status" value="1"/>
</dbReference>
<feature type="domain" description="DHHA1" evidence="1">
    <location>
        <begin position="403"/>
        <end position="477"/>
    </location>
</feature>
<gene>
    <name evidence="3" type="ORF">DRJ20_00215</name>
</gene>
<dbReference type="Pfam" id="PF21763">
    <property type="entry name" value="DHH_CID"/>
    <property type="match status" value="1"/>
</dbReference>
<dbReference type="Pfam" id="PF02272">
    <property type="entry name" value="DHHA1"/>
    <property type="match status" value="1"/>
</dbReference>
<dbReference type="Proteomes" id="UP000268446">
    <property type="component" value="Unassembled WGS sequence"/>
</dbReference>
<dbReference type="SUPFAM" id="SSF64182">
    <property type="entry name" value="DHH phosphoesterases"/>
    <property type="match status" value="1"/>
</dbReference>